<dbReference type="Proteomes" id="UP000001075">
    <property type="component" value="Unassembled WGS sequence"/>
</dbReference>
<gene>
    <name evidence="1" type="ORF">I79_006872</name>
</gene>
<dbReference type="EMBL" id="JH000221">
    <property type="protein sequence ID" value="EGW05809.1"/>
    <property type="molecule type" value="Genomic_DNA"/>
</dbReference>
<sequence>MQRLRLTGRLHHKEYGKHNLLSTSSEFDKDLGDEEWKRGEAGDQDFKLLD</sequence>
<name>G3H911_CRIGR</name>
<reference evidence="2" key="1">
    <citation type="journal article" date="2011" name="Nat. Biotechnol.">
        <title>The genomic sequence of the Chinese hamster ovary (CHO)-K1 cell line.</title>
        <authorList>
            <person name="Xu X."/>
            <person name="Nagarajan H."/>
            <person name="Lewis N.E."/>
            <person name="Pan S."/>
            <person name="Cai Z."/>
            <person name="Liu X."/>
            <person name="Chen W."/>
            <person name="Xie M."/>
            <person name="Wang W."/>
            <person name="Hammond S."/>
            <person name="Andersen M.R."/>
            <person name="Neff N."/>
            <person name="Passarelli B."/>
            <person name="Koh W."/>
            <person name="Fan H.C."/>
            <person name="Wang J."/>
            <person name="Gui Y."/>
            <person name="Lee K.H."/>
            <person name="Betenbaugh M.J."/>
            <person name="Quake S.R."/>
            <person name="Famili I."/>
            <person name="Palsson B.O."/>
            <person name="Wang J."/>
        </authorList>
    </citation>
    <scope>NUCLEOTIDE SEQUENCE [LARGE SCALE GENOMIC DNA]</scope>
    <source>
        <strain evidence="2">CHO K1 cell line</strain>
    </source>
</reference>
<organism evidence="1 2">
    <name type="scientific">Cricetulus griseus</name>
    <name type="common">Chinese hamster</name>
    <name type="synonym">Cricetulus barabensis griseus</name>
    <dbReference type="NCBI Taxonomy" id="10029"/>
    <lineage>
        <taxon>Eukaryota</taxon>
        <taxon>Metazoa</taxon>
        <taxon>Chordata</taxon>
        <taxon>Craniata</taxon>
        <taxon>Vertebrata</taxon>
        <taxon>Euteleostomi</taxon>
        <taxon>Mammalia</taxon>
        <taxon>Eutheria</taxon>
        <taxon>Euarchontoglires</taxon>
        <taxon>Glires</taxon>
        <taxon>Rodentia</taxon>
        <taxon>Myomorpha</taxon>
        <taxon>Muroidea</taxon>
        <taxon>Cricetidae</taxon>
        <taxon>Cricetinae</taxon>
        <taxon>Cricetulus</taxon>
    </lineage>
</organism>
<evidence type="ECO:0000313" key="1">
    <source>
        <dbReference type="EMBL" id="EGW05809.1"/>
    </source>
</evidence>
<dbReference type="AlphaFoldDB" id="G3H911"/>
<protein>
    <submittedName>
        <fullName evidence="1">Uncharacterized protein</fullName>
    </submittedName>
</protein>
<accession>G3H911</accession>
<proteinExistence type="predicted"/>
<dbReference type="InParanoid" id="G3H911"/>
<evidence type="ECO:0000313" key="2">
    <source>
        <dbReference type="Proteomes" id="UP000001075"/>
    </source>
</evidence>